<evidence type="ECO:0000256" key="4">
    <source>
        <dbReference type="ARBA" id="ARBA00022448"/>
    </source>
</evidence>
<keyword evidence="10 17" id="KW-1133">Transmembrane helix</keyword>
<keyword evidence="4" id="KW-0813">Transport</keyword>
<keyword evidence="11" id="KW-0406">Ion transport</keyword>
<evidence type="ECO:0000256" key="6">
    <source>
        <dbReference type="ARBA" id="ARBA00022692"/>
    </source>
</evidence>
<evidence type="ECO:0000256" key="17">
    <source>
        <dbReference type="SAM" id="Phobius"/>
    </source>
</evidence>
<keyword evidence="9" id="KW-0106">Calcium</keyword>
<comment type="subunit">
    <text evidence="15">Interacts with STIM1; the interaction is inhibited by the interaction of STIM1 with EFHB.</text>
</comment>
<dbReference type="InterPro" id="IPR009567">
    <property type="entry name" value="SARAF"/>
</dbReference>
<evidence type="ECO:0000256" key="15">
    <source>
        <dbReference type="ARBA" id="ARBA00064811"/>
    </source>
</evidence>
<name>A0A8C0Q1C1_CANLF</name>
<dbReference type="OrthoDB" id="20303at2759"/>
<comment type="function">
    <text evidence="13">Negative regulator of store-operated Ca(2+) entry (SOCE) involved in protecting cells from Ca(2+) overfilling. In response to cytosolic Ca(2+) elevation after endoplasmic reticulum Ca(2+) refilling, promotes a slow inactivation of STIM (STIM1 or STIM2)-dependent SOCE activity: possibly act by facilitating the deoligomerization of STIM to efficiently turn off ORAI when the endoplasmic reticulum lumen is filled with the appropriate Ca(2+) levels, and thus preventing the overload of the cell with excessive Ca(2+) ions.</text>
</comment>
<evidence type="ECO:0000256" key="9">
    <source>
        <dbReference type="ARBA" id="ARBA00022837"/>
    </source>
</evidence>
<evidence type="ECO:0000256" key="14">
    <source>
        <dbReference type="ARBA" id="ARBA00031116"/>
    </source>
</evidence>
<evidence type="ECO:0000256" key="1">
    <source>
        <dbReference type="ARBA" id="ARBA00004115"/>
    </source>
</evidence>
<feature type="transmembrane region" description="Helical" evidence="17">
    <location>
        <begin position="359"/>
        <end position="377"/>
    </location>
</feature>
<keyword evidence="12 17" id="KW-0472">Membrane</keyword>
<evidence type="ECO:0000256" key="8">
    <source>
        <dbReference type="ARBA" id="ARBA00022824"/>
    </source>
</evidence>
<reference evidence="18" key="1">
    <citation type="submission" date="2018-10" db="EMBL/GenBank/DDBJ databases">
        <title>De novo assembly of a Great Dane genome.</title>
        <authorList>
            <person name="Kidd J.M."/>
            <person name="Pendleton A.L."/>
            <person name="Shen F."/>
            <person name="Emery S."/>
        </authorList>
    </citation>
    <scope>NUCLEOTIDE SEQUENCE [LARGE SCALE GENOMIC DNA]</scope>
    <source>
        <strain evidence="18">Great Dane</strain>
    </source>
</reference>
<feature type="region of interest" description="Disordered" evidence="16">
    <location>
        <begin position="495"/>
        <end position="523"/>
    </location>
</feature>
<proteinExistence type="inferred from homology"/>
<evidence type="ECO:0000256" key="5">
    <source>
        <dbReference type="ARBA" id="ARBA00022568"/>
    </source>
</evidence>
<dbReference type="PANTHER" id="PTHR15929">
    <property type="entry name" value="STORE-OPERATED CALCIUM ENTRY-ASSOCIATED REGULATORY FACTOR"/>
    <property type="match status" value="1"/>
</dbReference>
<dbReference type="GO" id="GO:2001256">
    <property type="term" value="P:regulation of store-operated calcium entry"/>
    <property type="evidence" value="ECO:0007669"/>
    <property type="project" value="InterPro"/>
</dbReference>
<evidence type="ECO:0000256" key="7">
    <source>
        <dbReference type="ARBA" id="ARBA00022729"/>
    </source>
</evidence>
<dbReference type="GO" id="GO:0005789">
    <property type="term" value="C:endoplasmic reticulum membrane"/>
    <property type="evidence" value="ECO:0007669"/>
    <property type="project" value="UniProtKB-SubCell"/>
</dbReference>
<evidence type="ECO:0000256" key="12">
    <source>
        <dbReference type="ARBA" id="ARBA00023136"/>
    </source>
</evidence>
<feature type="region of interest" description="Disordered" evidence="16">
    <location>
        <begin position="1"/>
        <end position="194"/>
    </location>
</feature>
<feature type="compositionally biased region" description="Low complexity" evidence="16">
    <location>
        <begin position="495"/>
        <end position="515"/>
    </location>
</feature>
<keyword evidence="8" id="KW-0256">Endoplasmic reticulum</keyword>
<dbReference type="Proteomes" id="UP000694542">
    <property type="component" value="Chromosome 16"/>
</dbReference>
<comment type="similarity">
    <text evidence="2">Belongs to the SARAF family.</text>
</comment>
<reference evidence="18" key="2">
    <citation type="submission" date="2025-08" db="UniProtKB">
        <authorList>
            <consortium name="Ensembl"/>
        </authorList>
    </citation>
    <scope>IDENTIFICATION</scope>
</reference>
<accession>A0A8C0Q1C1</accession>
<dbReference type="Ensembl" id="ENSCAFT00040008489.1">
    <property type="protein sequence ID" value="ENSCAFP00040007372.1"/>
    <property type="gene ID" value="ENSCAFG00040004469.1"/>
</dbReference>
<evidence type="ECO:0000256" key="11">
    <source>
        <dbReference type="ARBA" id="ARBA00023065"/>
    </source>
</evidence>
<evidence type="ECO:0000256" key="10">
    <source>
        <dbReference type="ARBA" id="ARBA00022989"/>
    </source>
</evidence>
<evidence type="ECO:0000256" key="2">
    <source>
        <dbReference type="ARBA" id="ARBA00006833"/>
    </source>
</evidence>
<dbReference type="AlphaFoldDB" id="A0A8C0Q1C1"/>
<dbReference type="Pfam" id="PF06682">
    <property type="entry name" value="SARAF"/>
    <property type="match status" value="1"/>
</dbReference>
<organism evidence="18 19">
    <name type="scientific">Canis lupus familiaris</name>
    <name type="common">Dog</name>
    <name type="synonym">Canis familiaris</name>
    <dbReference type="NCBI Taxonomy" id="9615"/>
    <lineage>
        <taxon>Eukaryota</taxon>
        <taxon>Metazoa</taxon>
        <taxon>Chordata</taxon>
        <taxon>Craniata</taxon>
        <taxon>Vertebrata</taxon>
        <taxon>Euteleostomi</taxon>
        <taxon>Mammalia</taxon>
        <taxon>Eutheria</taxon>
        <taxon>Laurasiatheria</taxon>
        <taxon>Carnivora</taxon>
        <taxon>Caniformia</taxon>
        <taxon>Canidae</taxon>
        <taxon>Canis</taxon>
    </lineage>
</organism>
<evidence type="ECO:0000256" key="13">
    <source>
        <dbReference type="ARBA" id="ARBA00024718"/>
    </source>
</evidence>
<feature type="compositionally biased region" description="Low complexity" evidence="16">
    <location>
        <begin position="166"/>
        <end position="188"/>
    </location>
</feature>
<keyword evidence="7" id="KW-0732">Signal</keyword>
<keyword evidence="5" id="KW-0109">Calcium transport</keyword>
<dbReference type="PANTHER" id="PTHR15929:SF0">
    <property type="entry name" value="STORE-OPERATED CALCIUM ENTRY-ASSOCIATED REGULATORY FACTOR"/>
    <property type="match status" value="1"/>
</dbReference>
<sequence length="523" mass="56973">MRDTHTERERERERDTGRRRSRLHAGSPTWDSIPGLQGQALGRRRRETAEPPRFPRTQVSLSTTAAPSLGTFRSRRPDATRSRPSFPPQRPASRFCIRPRRERPALGPAPSRPRPRGGACSVPSRSPARRSGSDVTLAHGLSLRLCGETSPRGGPSSRRRGAVARGLPPQASGPGAPGSRPLPSPGAMAAGGGPEAAGRRALVLLLWLLPLAGPALGWNDPDRILLRDIKALTLHHDRYTTSRRLDPIPQLKCVGGTAGCDSYTPKVIQCQNKGWDGYDVQWECKTDLDIAYKFGKTMVSCEGYEFSEDQYVLRGSCGLEYNLDYTELGLKKLRESGKNHGFNSFSNYYDKLYSPDSSGIRGLITILVLLAIAYGVYKLFLSDGQDSPPPYSEYPPNSYHYQRFTNSAGPPPSGFKSEYTGPHGATSGFGSAFTGQQGFDNSGPGFWTGLGTGGILGYLFGSNRAATPFSDSWYYPSHPPSYSSTWNSRAYSPLRGTSGSYSASSSSETRTRTASGYGGTRRR</sequence>
<keyword evidence="6 17" id="KW-0812">Transmembrane</keyword>
<evidence type="ECO:0000256" key="16">
    <source>
        <dbReference type="SAM" id="MobiDB-lite"/>
    </source>
</evidence>
<evidence type="ECO:0000313" key="19">
    <source>
        <dbReference type="Proteomes" id="UP000694542"/>
    </source>
</evidence>
<evidence type="ECO:0000313" key="18">
    <source>
        <dbReference type="Ensembl" id="ENSCAFP00040007372.1"/>
    </source>
</evidence>
<evidence type="ECO:0000256" key="3">
    <source>
        <dbReference type="ARBA" id="ARBA00016584"/>
    </source>
</evidence>
<feature type="compositionally biased region" description="Polar residues" evidence="16">
    <location>
        <begin position="57"/>
        <end position="66"/>
    </location>
</feature>
<dbReference type="GO" id="GO:0006816">
    <property type="term" value="P:calcium ion transport"/>
    <property type="evidence" value="ECO:0007669"/>
    <property type="project" value="UniProtKB-KW"/>
</dbReference>
<protein>
    <recommendedName>
        <fullName evidence="3">Store-operated calcium entry-associated regulatory factor</fullName>
    </recommendedName>
    <alternativeName>
        <fullName evidence="14">Transmembrane protein 66</fullName>
    </alternativeName>
</protein>
<feature type="compositionally biased region" description="Basic and acidic residues" evidence="16">
    <location>
        <begin position="1"/>
        <end position="18"/>
    </location>
</feature>
<comment type="subcellular location">
    <subcellularLocation>
        <location evidence="1">Endoplasmic reticulum membrane</location>
        <topology evidence="1">Single-pass type I membrane protein</topology>
    </subcellularLocation>
</comment>